<feature type="active site" description="Nucleophile" evidence="9">
    <location>
        <position position="80"/>
    </location>
</feature>
<evidence type="ECO:0000256" key="3">
    <source>
        <dbReference type="ARBA" id="ARBA00022598"/>
    </source>
</evidence>
<dbReference type="STRING" id="1801672.A2896_02335"/>
<dbReference type="PRINTS" id="PR00097">
    <property type="entry name" value="ANTSNTHASEII"/>
</dbReference>
<comment type="subunit">
    <text evidence="9">Homodimer.</text>
</comment>
<feature type="binding site" evidence="10">
    <location>
        <begin position="221"/>
        <end position="227"/>
    </location>
    <ligand>
        <name>ATP</name>
        <dbReference type="ChEBI" id="CHEBI:30616"/>
    </ligand>
</feature>
<dbReference type="GO" id="GO:0005829">
    <property type="term" value="C:cytosol"/>
    <property type="evidence" value="ECO:0007669"/>
    <property type="project" value="TreeGrafter"/>
</dbReference>
<dbReference type="Gene3D" id="3.40.50.880">
    <property type="match status" value="1"/>
</dbReference>
<dbReference type="Pfam" id="PF00117">
    <property type="entry name" value="GATase"/>
    <property type="match status" value="1"/>
</dbReference>
<dbReference type="InterPro" id="IPR017926">
    <property type="entry name" value="GATASE"/>
</dbReference>
<keyword evidence="7 9" id="KW-0067">ATP-binding</keyword>
<keyword evidence="6 9" id="KW-0658">Purine biosynthesis</keyword>
<evidence type="ECO:0000259" key="11">
    <source>
        <dbReference type="PROSITE" id="PS51553"/>
    </source>
</evidence>
<accession>A0A1G2EFZ4</accession>
<comment type="catalytic activity">
    <reaction evidence="9">
        <text>XMP + L-glutamine + ATP + H2O = GMP + L-glutamate + AMP + diphosphate + 2 H(+)</text>
        <dbReference type="Rhea" id="RHEA:11680"/>
        <dbReference type="ChEBI" id="CHEBI:15377"/>
        <dbReference type="ChEBI" id="CHEBI:15378"/>
        <dbReference type="ChEBI" id="CHEBI:29985"/>
        <dbReference type="ChEBI" id="CHEBI:30616"/>
        <dbReference type="ChEBI" id="CHEBI:33019"/>
        <dbReference type="ChEBI" id="CHEBI:57464"/>
        <dbReference type="ChEBI" id="CHEBI:58115"/>
        <dbReference type="ChEBI" id="CHEBI:58359"/>
        <dbReference type="ChEBI" id="CHEBI:456215"/>
        <dbReference type="EC" id="6.3.5.2"/>
    </reaction>
</comment>
<evidence type="ECO:0000256" key="7">
    <source>
        <dbReference type="ARBA" id="ARBA00022840"/>
    </source>
</evidence>
<evidence type="ECO:0000256" key="1">
    <source>
        <dbReference type="ARBA" id="ARBA00002332"/>
    </source>
</evidence>
<dbReference type="InterPro" id="IPR001674">
    <property type="entry name" value="GMP_synth_C"/>
</dbReference>
<feature type="domain" description="GMPS ATP-PPase" evidence="11">
    <location>
        <begin position="194"/>
        <end position="387"/>
    </location>
</feature>
<keyword evidence="8 9" id="KW-0315">Glutamine amidotransferase</keyword>
<evidence type="ECO:0000256" key="2">
    <source>
        <dbReference type="ARBA" id="ARBA00005153"/>
    </source>
</evidence>
<evidence type="ECO:0000256" key="8">
    <source>
        <dbReference type="ARBA" id="ARBA00022962"/>
    </source>
</evidence>
<dbReference type="PROSITE" id="PS51273">
    <property type="entry name" value="GATASE_TYPE_1"/>
    <property type="match status" value="1"/>
</dbReference>
<dbReference type="NCBIfam" id="TIGR00888">
    <property type="entry name" value="guaA_Nterm"/>
    <property type="match status" value="1"/>
</dbReference>
<dbReference type="SUPFAM" id="SSF52317">
    <property type="entry name" value="Class I glutamine amidotransferase-like"/>
    <property type="match status" value="1"/>
</dbReference>
<evidence type="ECO:0000313" key="12">
    <source>
        <dbReference type="EMBL" id="OGZ24128.1"/>
    </source>
</evidence>
<dbReference type="PROSITE" id="PS51553">
    <property type="entry name" value="GMPS_ATP_PPASE"/>
    <property type="match status" value="1"/>
</dbReference>
<organism evidence="12 13">
    <name type="scientific">Candidatus Nealsonbacteria bacterium RIFCSPLOWO2_01_FULL_43_32</name>
    <dbReference type="NCBI Taxonomy" id="1801672"/>
    <lineage>
        <taxon>Bacteria</taxon>
        <taxon>Candidatus Nealsoniibacteriota</taxon>
    </lineage>
</organism>
<dbReference type="InterPro" id="IPR025777">
    <property type="entry name" value="GMPS_ATP_PPase_dom"/>
</dbReference>
<dbReference type="SUPFAM" id="SSF54810">
    <property type="entry name" value="GMP synthetase C-terminal dimerisation domain"/>
    <property type="match status" value="1"/>
</dbReference>
<dbReference type="EMBL" id="MHMH01000019">
    <property type="protein sequence ID" value="OGZ24128.1"/>
    <property type="molecule type" value="Genomic_DNA"/>
</dbReference>
<dbReference type="Pfam" id="PF00958">
    <property type="entry name" value="GMP_synt_C"/>
    <property type="match status" value="1"/>
</dbReference>
<dbReference type="HAMAP" id="MF_00344">
    <property type="entry name" value="GMP_synthase"/>
    <property type="match status" value="1"/>
</dbReference>
<keyword evidence="5 9" id="KW-0332">GMP biosynthesis</keyword>
<keyword evidence="4 9" id="KW-0547">Nucleotide-binding</keyword>
<dbReference type="PRINTS" id="PR00096">
    <property type="entry name" value="GATASE"/>
</dbReference>
<dbReference type="InterPro" id="IPR014729">
    <property type="entry name" value="Rossmann-like_a/b/a_fold"/>
</dbReference>
<sequence length="512" mass="57496">MSMIIILNFGGQYTHLIARRIRELGCYAEILPFDISSSKIKELKPNGLILSGSPFSVYDENAPLPKSEIFSLNIPILGICYGQQIIAKILGGEVEKGKLREFGREILTVLDKKNLFKGLNKKEAVWFSHGDLVTKLPKGFKVIGKSRTSKIASFANSDNKIFGIQFHPEVIHTNKGLKIIENFIYGICNEKKSWKISNIKNNLIVELKKTLGNEAVLIGVSGGVDSLVAASLLKAAIGDKLYCIFVDNGLMRKNEAEEIEKIFVKTKFKNFIVADAKEKFLSALKKVTDPEKKRKIIGRTFIRVFERKAKELEKQAKFKFLAQGTIYPDRIESAQPSKNAAKIKSHHNVTLPKKLKFQIVEPLRELYKDEVRRLGKKLGLPKSIIGRHPFPGPGLAVRILGEITKDRLDILREADSIFISELKKAGLYDKIWQAFAALLPLKTVGVMGDARTYEYIISLRAVNSKDGMTADWAKIPNEVLENISSKIVNEVRGVNRVVYDISQKPPATIEYE</sequence>
<dbReference type="FunFam" id="3.30.300.10:FF:000002">
    <property type="entry name" value="GMP synthase [glutamine-hydrolyzing]"/>
    <property type="match status" value="1"/>
</dbReference>
<dbReference type="Gene3D" id="3.40.50.620">
    <property type="entry name" value="HUPs"/>
    <property type="match status" value="1"/>
</dbReference>
<comment type="caution">
    <text evidence="12">The sequence shown here is derived from an EMBL/GenBank/DDBJ whole genome shotgun (WGS) entry which is preliminary data.</text>
</comment>
<keyword evidence="3 9" id="KW-0436">Ligase</keyword>
<dbReference type="InterPro" id="IPR018317">
    <property type="entry name" value="QueC"/>
</dbReference>
<dbReference type="PANTHER" id="PTHR11922:SF2">
    <property type="entry name" value="GMP SYNTHASE [GLUTAMINE-HYDROLYZING]"/>
    <property type="match status" value="1"/>
</dbReference>
<dbReference type="InterPro" id="IPR022955">
    <property type="entry name" value="GMP_synthase"/>
</dbReference>
<dbReference type="EC" id="6.3.5.2" evidence="9"/>
<dbReference type="SUPFAM" id="SSF52402">
    <property type="entry name" value="Adenine nucleotide alpha hydrolases-like"/>
    <property type="match status" value="1"/>
</dbReference>
<name>A0A1G2EFZ4_9BACT</name>
<evidence type="ECO:0000313" key="13">
    <source>
        <dbReference type="Proteomes" id="UP000178647"/>
    </source>
</evidence>
<gene>
    <name evidence="9" type="primary">guaA</name>
    <name evidence="12" type="ORF">A2896_02335</name>
</gene>
<feature type="active site" evidence="9">
    <location>
        <position position="169"/>
    </location>
</feature>
<protein>
    <recommendedName>
        <fullName evidence="9">GMP synthase [glutamine-hydrolyzing]</fullName>
        <ecNumber evidence="9">6.3.5.2</ecNumber>
    </recommendedName>
    <alternativeName>
        <fullName evidence="9">GMP synthetase</fullName>
    </alternativeName>
    <alternativeName>
        <fullName evidence="9">Glutamine amidotransferase</fullName>
    </alternativeName>
</protein>
<dbReference type="GO" id="GO:0003921">
    <property type="term" value="F:GMP synthase activity"/>
    <property type="evidence" value="ECO:0007669"/>
    <property type="project" value="InterPro"/>
</dbReference>
<feature type="active site" evidence="9">
    <location>
        <position position="167"/>
    </location>
</feature>
<dbReference type="UniPathway" id="UPA00189">
    <property type="reaction ID" value="UER00296"/>
</dbReference>
<dbReference type="Gene3D" id="3.30.300.10">
    <property type="match status" value="1"/>
</dbReference>
<proteinExistence type="inferred from homology"/>
<dbReference type="GO" id="GO:0005524">
    <property type="term" value="F:ATP binding"/>
    <property type="evidence" value="ECO:0007669"/>
    <property type="project" value="UniProtKB-UniRule"/>
</dbReference>
<reference evidence="12 13" key="1">
    <citation type="journal article" date="2016" name="Nat. Commun.">
        <title>Thousands of microbial genomes shed light on interconnected biogeochemical processes in an aquifer system.</title>
        <authorList>
            <person name="Anantharaman K."/>
            <person name="Brown C.T."/>
            <person name="Hug L.A."/>
            <person name="Sharon I."/>
            <person name="Castelle C.J."/>
            <person name="Probst A.J."/>
            <person name="Thomas B.C."/>
            <person name="Singh A."/>
            <person name="Wilkins M.J."/>
            <person name="Karaoz U."/>
            <person name="Brodie E.L."/>
            <person name="Williams K.H."/>
            <person name="Hubbard S.S."/>
            <person name="Banfield J.F."/>
        </authorList>
    </citation>
    <scope>NUCLEOTIDE SEQUENCE [LARGE SCALE GENOMIC DNA]</scope>
</reference>
<dbReference type="NCBIfam" id="NF000848">
    <property type="entry name" value="PRK00074.1"/>
    <property type="match status" value="1"/>
</dbReference>
<dbReference type="Proteomes" id="UP000178647">
    <property type="component" value="Unassembled WGS sequence"/>
</dbReference>
<dbReference type="AlphaFoldDB" id="A0A1G2EFZ4"/>
<dbReference type="CDD" id="cd01742">
    <property type="entry name" value="GATase1_GMP_Synthase"/>
    <property type="match status" value="1"/>
</dbReference>
<comment type="function">
    <text evidence="1 9">Catalyzes the synthesis of GMP from XMP.</text>
</comment>
<comment type="pathway">
    <text evidence="2 9">Purine metabolism; GMP biosynthesis; GMP from XMP (L-Gln route): step 1/1.</text>
</comment>
<dbReference type="PANTHER" id="PTHR11922">
    <property type="entry name" value="GMP SYNTHASE-RELATED"/>
    <property type="match status" value="1"/>
</dbReference>
<evidence type="ECO:0000256" key="10">
    <source>
        <dbReference type="PROSITE-ProRule" id="PRU00886"/>
    </source>
</evidence>
<evidence type="ECO:0000256" key="4">
    <source>
        <dbReference type="ARBA" id="ARBA00022741"/>
    </source>
</evidence>
<dbReference type="CDD" id="cd01997">
    <property type="entry name" value="GMP_synthase_C"/>
    <property type="match status" value="1"/>
</dbReference>
<dbReference type="Pfam" id="PF06508">
    <property type="entry name" value="QueC"/>
    <property type="match status" value="1"/>
</dbReference>
<dbReference type="NCBIfam" id="TIGR00884">
    <property type="entry name" value="guaA_Cterm"/>
    <property type="match status" value="1"/>
</dbReference>
<dbReference type="InterPro" id="IPR029062">
    <property type="entry name" value="Class_I_gatase-like"/>
</dbReference>
<evidence type="ECO:0000256" key="9">
    <source>
        <dbReference type="HAMAP-Rule" id="MF_00344"/>
    </source>
</evidence>
<dbReference type="FunFam" id="3.40.50.880:FF:000001">
    <property type="entry name" value="GMP synthase [glutamine-hydrolyzing]"/>
    <property type="match status" value="1"/>
</dbReference>
<evidence type="ECO:0000256" key="6">
    <source>
        <dbReference type="ARBA" id="ARBA00022755"/>
    </source>
</evidence>
<evidence type="ECO:0000256" key="5">
    <source>
        <dbReference type="ARBA" id="ARBA00022749"/>
    </source>
</evidence>
<dbReference type="InterPro" id="IPR004739">
    <property type="entry name" value="GMP_synth_GATase"/>
</dbReference>